<dbReference type="Gene3D" id="3.30.1490.120">
    <property type="entry name" value="RNA polymerase Rpb7-like, N-terminal domain"/>
    <property type="match status" value="1"/>
</dbReference>
<comment type="similarity">
    <text evidence="2">Belongs to the eukaryotic RPB7/RPC8 RNA polymerase subunit family.</text>
</comment>
<dbReference type="GO" id="GO:0006384">
    <property type="term" value="P:transcription initiation at RNA polymerase III promoter"/>
    <property type="evidence" value="ECO:0007669"/>
    <property type="project" value="TreeGrafter"/>
</dbReference>
<protein>
    <recommendedName>
        <fullName evidence="6">DNA-directed RNA polymerase subunit</fullName>
    </recommendedName>
</protein>
<gene>
    <name evidence="9" type="ORF">B0A48_10785</name>
</gene>
<dbReference type="GO" id="GO:0055029">
    <property type="term" value="C:nuclear DNA-directed RNA polymerase complex"/>
    <property type="evidence" value="ECO:0007669"/>
    <property type="project" value="UniProtKB-ARBA"/>
</dbReference>
<dbReference type="Proteomes" id="UP000192596">
    <property type="component" value="Unassembled WGS sequence"/>
</dbReference>
<evidence type="ECO:0000256" key="4">
    <source>
        <dbReference type="ARBA" id="ARBA00023163"/>
    </source>
</evidence>
<keyword evidence="3 6" id="KW-0240">DNA-directed RNA polymerase</keyword>
<evidence type="ECO:0000256" key="6">
    <source>
        <dbReference type="RuleBase" id="RU369086"/>
    </source>
</evidence>
<accession>A0A1V8SYD8</accession>
<evidence type="ECO:0000313" key="9">
    <source>
        <dbReference type="EMBL" id="OQO04175.1"/>
    </source>
</evidence>
<dbReference type="CDD" id="cd04330">
    <property type="entry name" value="RNAP_III_Rpc25_N"/>
    <property type="match status" value="1"/>
</dbReference>
<evidence type="ECO:0000256" key="1">
    <source>
        <dbReference type="ARBA" id="ARBA00004123"/>
    </source>
</evidence>
<evidence type="ECO:0000259" key="8">
    <source>
        <dbReference type="Pfam" id="PF08292"/>
    </source>
</evidence>
<sequence length="242" mass="26614">MYVLATLSDTAALPPSSFPLPTARALENWLNAKYSDRILPNVGLCVCFHSLISTSEGLIAHGTGLVNVNVTFRIIVWRPFKGEILQGTIIQSDREGGVWLGMDFFEDLQVPPSVLFEPSVFNVEDGKDESEGVWVWRSENADAENGKGYDEYFFDRNEKCLARVEMEVWNDVPPQMTKPAGAVEGETAVEERKQPYAVQASMMHSGLGPKLWWLGEEELAGEVQEAEEMGEADAGVGADGGV</sequence>
<dbReference type="InterPro" id="IPR045113">
    <property type="entry name" value="Rpb7-like"/>
</dbReference>
<dbReference type="AlphaFoldDB" id="A0A1V8SYD8"/>
<dbReference type="PANTHER" id="PTHR12709">
    <property type="entry name" value="DNA-DIRECTED RNA POLYMERASE II, III"/>
    <property type="match status" value="1"/>
</dbReference>
<dbReference type="STRING" id="1507870.A0A1V8SYD8"/>
<dbReference type="InterPro" id="IPR012340">
    <property type="entry name" value="NA-bd_OB-fold"/>
</dbReference>
<dbReference type="OrthoDB" id="10256606at2759"/>
<comment type="subcellular location">
    <subcellularLocation>
        <location evidence="1 6">Nucleus</location>
    </subcellularLocation>
</comment>
<dbReference type="InParanoid" id="A0A1V8SYD8"/>
<feature type="domain" description="RNA polymerase III subunit Rpc25" evidence="8">
    <location>
        <begin position="83"/>
        <end position="213"/>
    </location>
</feature>
<dbReference type="FunCoup" id="A0A1V8SYD8">
    <property type="interactions" value="1335"/>
</dbReference>
<dbReference type="SUPFAM" id="SSF88798">
    <property type="entry name" value="N-terminal, heterodimerisation domain of RBP7 (RpoE)"/>
    <property type="match status" value="1"/>
</dbReference>
<dbReference type="InterPro" id="IPR036898">
    <property type="entry name" value="RNA_pol_Rpb7-like_N_sf"/>
</dbReference>
<evidence type="ECO:0000259" key="7">
    <source>
        <dbReference type="Pfam" id="PF03876"/>
    </source>
</evidence>
<organism evidence="9 10">
    <name type="scientific">Cryoendolithus antarcticus</name>
    <dbReference type="NCBI Taxonomy" id="1507870"/>
    <lineage>
        <taxon>Eukaryota</taxon>
        <taxon>Fungi</taxon>
        <taxon>Dikarya</taxon>
        <taxon>Ascomycota</taxon>
        <taxon>Pezizomycotina</taxon>
        <taxon>Dothideomycetes</taxon>
        <taxon>Dothideomycetidae</taxon>
        <taxon>Cladosporiales</taxon>
        <taxon>Cladosporiaceae</taxon>
        <taxon>Cryoendolithus</taxon>
    </lineage>
</organism>
<evidence type="ECO:0000256" key="2">
    <source>
        <dbReference type="ARBA" id="ARBA00009307"/>
    </source>
</evidence>
<reference evidence="10" key="1">
    <citation type="submission" date="2017-03" db="EMBL/GenBank/DDBJ databases">
        <title>Genomes of endolithic fungi from Antarctica.</title>
        <authorList>
            <person name="Coleine C."/>
            <person name="Masonjones S."/>
            <person name="Stajich J.E."/>
        </authorList>
    </citation>
    <scope>NUCLEOTIDE SEQUENCE [LARGE SCALE GENOMIC DNA]</scope>
    <source>
        <strain evidence="10">CCFEE 5527</strain>
    </source>
</reference>
<dbReference type="GO" id="GO:0005666">
    <property type="term" value="C:RNA polymerase III complex"/>
    <property type="evidence" value="ECO:0007669"/>
    <property type="project" value="TreeGrafter"/>
</dbReference>
<keyword evidence="5 6" id="KW-0539">Nucleus</keyword>
<dbReference type="InterPro" id="IPR005576">
    <property type="entry name" value="Rpb7-like_N"/>
</dbReference>
<comment type="caution">
    <text evidence="9">The sequence shown here is derived from an EMBL/GenBank/DDBJ whole genome shotgun (WGS) entry which is preliminary data.</text>
</comment>
<dbReference type="EMBL" id="NAJO01000022">
    <property type="protein sequence ID" value="OQO04175.1"/>
    <property type="molecule type" value="Genomic_DNA"/>
</dbReference>
<keyword evidence="4 6" id="KW-0804">Transcription</keyword>
<evidence type="ECO:0000313" key="10">
    <source>
        <dbReference type="Proteomes" id="UP000192596"/>
    </source>
</evidence>
<evidence type="ECO:0000256" key="5">
    <source>
        <dbReference type="ARBA" id="ARBA00023242"/>
    </source>
</evidence>
<evidence type="ECO:0000256" key="3">
    <source>
        <dbReference type="ARBA" id="ARBA00022478"/>
    </source>
</evidence>
<comment type="function">
    <text evidence="6">DNA-dependent RNA polymerase which catalyzes the transcription of DNA into RNA using the four ribonucleoside triphosphates as substrates.</text>
</comment>
<dbReference type="Pfam" id="PF08292">
    <property type="entry name" value="RNA_pol_Rbc25"/>
    <property type="match status" value="1"/>
</dbReference>
<dbReference type="Gene3D" id="2.40.50.140">
    <property type="entry name" value="Nucleic acid-binding proteins"/>
    <property type="match status" value="1"/>
</dbReference>
<dbReference type="InterPro" id="IPR013238">
    <property type="entry name" value="RNA_pol_III_Rbc25"/>
</dbReference>
<keyword evidence="10" id="KW-1185">Reference proteome</keyword>
<name>A0A1V8SYD8_9PEZI</name>
<feature type="domain" description="RNA polymerase Rpb7-like N-terminal" evidence="7">
    <location>
        <begin position="8"/>
        <end position="64"/>
    </location>
</feature>
<dbReference type="Pfam" id="PF03876">
    <property type="entry name" value="SHS2_Rpb7-N"/>
    <property type="match status" value="1"/>
</dbReference>
<proteinExistence type="inferred from homology"/>
<dbReference type="PANTHER" id="PTHR12709:SF1">
    <property type="entry name" value="DNA-DIRECTED RNA POLYMERASE III SUBUNIT RPC8"/>
    <property type="match status" value="1"/>
</dbReference>